<protein>
    <recommendedName>
        <fullName evidence="4">G-protein coupled receptors family 1 profile domain-containing protein</fullName>
    </recommendedName>
</protein>
<comment type="caution">
    <text evidence="2">The sequence shown here is derived from an EMBL/GenBank/DDBJ whole genome shotgun (WGS) entry which is preliminary data.</text>
</comment>
<proteinExistence type="predicted"/>
<feature type="signal peptide" evidence="1">
    <location>
        <begin position="1"/>
        <end position="24"/>
    </location>
</feature>
<reference evidence="2 3" key="1">
    <citation type="journal article" date="2015" name="Genome Biol.">
        <title>Comparative genomics of Steinernema reveals deeply conserved gene regulatory networks.</title>
        <authorList>
            <person name="Dillman A.R."/>
            <person name="Macchietto M."/>
            <person name="Porter C.F."/>
            <person name="Rogers A."/>
            <person name="Williams B."/>
            <person name="Antoshechkin I."/>
            <person name="Lee M.M."/>
            <person name="Goodwin Z."/>
            <person name="Lu X."/>
            <person name="Lewis E.E."/>
            <person name="Goodrich-Blair H."/>
            <person name="Stock S.P."/>
            <person name="Adams B.J."/>
            <person name="Sternberg P.W."/>
            <person name="Mortazavi A."/>
        </authorList>
    </citation>
    <scope>NUCLEOTIDE SEQUENCE [LARGE SCALE GENOMIC DNA]</scope>
    <source>
        <strain evidence="2 3">ALL</strain>
    </source>
</reference>
<evidence type="ECO:0000256" key="1">
    <source>
        <dbReference type="SAM" id="SignalP"/>
    </source>
</evidence>
<evidence type="ECO:0000313" key="3">
    <source>
        <dbReference type="Proteomes" id="UP000298663"/>
    </source>
</evidence>
<dbReference type="EMBL" id="CM016762">
    <property type="protein sequence ID" value="TMS34189.1"/>
    <property type="molecule type" value="Genomic_DNA"/>
</dbReference>
<accession>A0A4U8UNE6</accession>
<name>A0A4U8UNE6_STECR</name>
<gene>
    <name evidence="2" type="ORF">L596_001828</name>
</gene>
<dbReference type="AlphaFoldDB" id="A0A4U8UNE6"/>
<feature type="chain" id="PRO_5020218093" description="G-protein coupled receptors family 1 profile domain-containing protein" evidence="1">
    <location>
        <begin position="25"/>
        <end position="99"/>
    </location>
</feature>
<evidence type="ECO:0000313" key="2">
    <source>
        <dbReference type="EMBL" id="TMS34189.1"/>
    </source>
</evidence>
<keyword evidence="3" id="KW-1185">Reference proteome</keyword>
<reference evidence="2 3" key="2">
    <citation type="journal article" date="2019" name="G3 (Bethesda)">
        <title>Hybrid Assembly of the Genome of the Entomopathogenic Nematode Steinernema carpocapsae Identifies the X-Chromosome.</title>
        <authorList>
            <person name="Serra L."/>
            <person name="Macchietto M."/>
            <person name="Macias-Munoz A."/>
            <person name="McGill C.J."/>
            <person name="Rodriguez I.M."/>
            <person name="Rodriguez B."/>
            <person name="Murad R."/>
            <person name="Mortazavi A."/>
        </authorList>
    </citation>
    <scope>NUCLEOTIDE SEQUENCE [LARGE SCALE GENOMIC DNA]</scope>
    <source>
        <strain evidence="2 3">ALL</strain>
    </source>
</reference>
<organism evidence="2 3">
    <name type="scientific">Steinernema carpocapsae</name>
    <name type="common">Entomopathogenic nematode</name>
    <dbReference type="NCBI Taxonomy" id="34508"/>
    <lineage>
        <taxon>Eukaryota</taxon>
        <taxon>Metazoa</taxon>
        <taxon>Ecdysozoa</taxon>
        <taxon>Nematoda</taxon>
        <taxon>Chromadorea</taxon>
        <taxon>Rhabditida</taxon>
        <taxon>Tylenchina</taxon>
        <taxon>Panagrolaimomorpha</taxon>
        <taxon>Strongyloidoidea</taxon>
        <taxon>Steinernematidae</taxon>
        <taxon>Steinernema</taxon>
    </lineage>
</organism>
<sequence>MRTSYALMWRIPVLLILCTMSASSIYFTAADALVPDWMSTCMINGLTYLFWQVDSLVVLTAIRLAPPNVEQVTATAAYPAYIPRPALPVVPITADSIRR</sequence>
<dbReference type="Proteomes" id="UP000298663">
    <property type="component" value="Chromosome X"/>
</dbReference>
<keyword evidence="1" id="KW-0732">Signal</keyword>
<dbReference type="EMBL" id="AZBU02000001">
    <property type="protein sequence ID" value="TMS34189.1"/>
    <property type="molecule type" value="Genomic_DNA"/>
</dbReference>
<evidence type="ECO:0008006" key="4">
    <source>
        <dbReference type="Google" id="ProtNLM"/>
    </source>
</evidence>